<accession>A0A1L7XCH5</accession>
<evidence type="ECO:0000256" key="1">
    <source>
        <dbReference type="SAM" id="MobiDB-lite"/>
    </source>
</evidence>
<dbReference type="AlphaFoldDB" id="A0A1L7XCH5"/>
<organism evidence="2 3">
    <name type="scientific">Phialocephala subalpina</name>
    <dbReference type="NCBI Taxonomy" id="576137"/>
    <lineage>
        <taxon>Eukaryota</taxon>
        <taxon>Fungi</taxon>
        <taxon>Dikarya</taxon>
        <taxon>Ascomycota</taxon>
        <taxon>Pezizomycotina</taxon>
        <taxon>Leotiomycetes</taxon>
        <taxon>Helotiales</taxon>
        <taxon>Mollisiaceae</taxon>
        <taxon>Phialocephala</taxon>
        <taxon>Phialocephala fortinii species complex</taxon>
    </lineage>
</organism>
<feature type="compositionally biased region" description="Basic and acidic residues" evidence="1">
    <location>
        <begin position="219"/>
        <end position="229"/>
    </location>
</feature>
<gene>
    <name evidence="2" type="ORF">PAC_12610</name>
</gene>
<name>A0A1L7XCH5_9HELO</name>
<reference evidence="2 3" key="1">
    <citation type="submission" date="2016-03" db="EMBL/GenBank/DDBJ databases">
        <authorList>
            <person name="Ploux O."/>
        </authorList>
    </citation>
    <scope>NUCLEOTIDE SEQUENCE [LARGE SCALE GENOMIC DNA]</scope>
    <source>
        <strain evidence="2 3">UAMH 11012</strain>
    </source>
</reference>
<feature type="compositionally biased region" description="Polar residues" evidence="1">
    <location>
        <begin position="192"/>
        <end position="208"/>
    </location>
</feature>
<evidence type="ECO:0000313" key="3">
    <source>
        <dbReference type="Proteomes" id="UP000184330"/>
    </source>
</evidence>
<dbReference type="OrthoDB" id="3564442at2759"/>
<feature type="compositionally biased region" description="Polar residues" evidence="1">
    <location>
        <begin position="241"/>
        <end position="254"/>
    </location>
</feature>
<proteinExistence type="predicted"/>
<feature type="region of interest" description="Disordered" evidence="1">
    <location>
        <begin position="164"/>
        <end position="266"/>
    </location>
</feature>
<keyword evidence="3" id="KW-1185">Reference proteome</keyword>
<protein>
    <recommendedName>
        <fullName evidence="4">Clr5 domain-containing protein</fullName>
    </recommendedName>
</protein>
<dbReference type="EMBL" id="FJOG01000021">
    <property type="protein sequence ID" value="CZR62713.1"/>
    <property type="molecule type" value="Genomic_DNA"/>
</dbReference>
<evidence type="ECO:0008006" key="4">
    <source>
        <dbReference type="Google" id="ProtNLM"/>
    </source>
</evidence>
<evidence type="ECO:0000313" key="2">
    <source>
        <dbReference type="EMBL" id="CZR62713.1"/>
    </source>
</evidence>
<dbReference type="Proteomes" id="UP000184330">
    <property type="component" value="Unassembled WGS sequence"/>
</dbReference>
<feature type="compositionally biased region" description="Basic and acidic residues" evidence="1">
    <location>
        <begin position="164"/>
        <end position="182"/>
    </location>
</feature>
<sequence length="266" mass="30188">MAPSRAGGRPRIPWDASRRRKLVRLYLMTTLKITDIQRVLETGGFKPGTRNIQAQLSALLPDINTEWRTYRPRDLQQGVHRLAQLKRCRENQVSKYTQRNARRCDRANAETKLPIETLTQATSCHFYNPARHYEFELPGGVPSHLSLPELSGWYLHQSLNLGRRPFETEPHTDDRSSDKEVLNVEEQPNPGSPISNGDTASVTRTAHNQSRHKKGKGNAAKDTRPDRTILHPASTRLPEVSENSTLTRSNSKRSLTSRRAFRGDPA</sequence>